<dbReference type="PROSITE" id="PS50853">
    <property type="entry name" value="FN3"/>
    <property type="match status" value="1"/>
</dbReference>
<proteinExistence type="predicted"/>
<name>A0A8T2JYA5_9PIPI</name>
<dbReference type="GO" id="GO:0005886">
    <property type="term" value="C:plasma membrane"/>
    <property type="evidence" value="ECO:0007669"/>
    <property type="project" value="TreeGrafter"/>
</dbReference>
<evidence type="ECO:0000313" key="6">
    <source>
        <dbReference type="Proteomes" id="UP000812440"/>
    </source>
</evidence>
<sequence>MVPDPEHSVPVPFLLLVILLPPPADALSALPAPSNVHISSYNFVQKLLWDPVKVGNVTYTVEYKPNSEGEDEYYALFKNLKETVCDFTDVIKHKWNVVLRVRAELGALKSNWSQTSGFQATKNTILGPVNFLSLSTRESEPNALYVRFHSPLAGKSIGMDWRIWYLLQFWRNGSTMKAHRWTNSELEKLSDLEPSSVYCVEVTAYGTNITGQTCRPVCEKTSAAQAFTRSGYILLSLGLIYMCCTLVGFSFIIYKYHRWIKIWLYPPFTIPTHIQQYLQDPPQKGYVDETRAVEELFDTISIAETESLQNRVDPCDVGIQKRDPEWEPVSPHHGPLLLPVST</sequence>
<dbReference type="OrthoDB" id="9932619at2759"/>
<dbReference type="InterPro" id="IPR036116">
    <property type="entry name" value="FN3_sf"/>
</dbReference>
<dbReference type="GO" id="GO:0004896">
    <property type="term" value="F:cytokine receptor activity"/>
    <property type="evidence" value="ECO:0007669"/>
    <property type="project" value="TreeGrafter"/>
</dbReference>
<dbReference type="PANTHER" id="PTHR20859:SF88">
    <property type="entry name" value="INTERFERON GAMMA RECEPTOR 2"/>
    <property type="match status" value="1"/>
</dbReference>
<keyword evidence="2" id="KW-0812">Transmembrane</keyword>
<organism evidence="5 6">
    <name type="scientific">Hymenochirus boettgeri</name>
    <name type="common">Congo dwarf clawed frog</name>
    <dbReference type="NCBI Taxonomy" id="247094"/>
    <lineage>
        <taxon>Eukaryota</taxon>
        <taxon>Metazoa</taxon>
        <taxon>Chordata</taxon>
        <taxon>Craniata</taxon>
        <taxon>Vertebrata</taxon>
        <taxon>Euteleostomi</taxon>
        <taxon>Amphibia</taxon>
        <taxon>Batrachia</taxon>
        <taxon>Anura</taxon>
        <taxon>Pipoidea</taxon>
        <taxon>Pipidae</taxon>
        <taxon>Pipinae</taxon>
        <taxon>Hymenochirus</taxon>
    </lineage>
</organism>
<feature type="chain" id="PRO_5035809079" description="Fibronectin type-III domain-containing protein" evidence="3">
    <location>
        <begin position="27"/>
        <end position="342"/>
    </location>
</feature>
<evidence type="ECO:0000256" key="1">
    <source>
        <dbReference type="SAM" id="MobiDB-lite"/>
    </source>
</evidence>
<dbReference type="SUPFAM" id="SSF49265">
    <property type="entry name" value="Fibronectin type III"/>
    <property type="match status" value="2"/>
</dbReference>
<dbReference type="Proteomes" id="UP000812440">
    <property type="component" value="Chromosome 2"/>
</dbReference>
<dbReference type="EMBL" id="JAACNH010000002">
    <property type="protein sequence ID" value="KAG8450235.1"/>
    <property type="molecule type" value="Genomic_DNA"/>
</dbReference>
<keyword evidence="3" id="KW-0732">Signal</keyword>
<dbReference type="PANTHER" id="PTHR20859">
    <property type="entry name" value="INTERFERON/INTERLEUKIN RECEPTOR"/>
    <property type="match status" value="1"/>
</dbReference>
<protein>
    <recommendedName>
        <fullName evidence="4">Fibronectin type-III domain-containing protein</fullName>
    </recommendedName>
</protein>
<evidence type="ECO:0000313" key="5">
    <source>
        <dbReference type="EMBL" id="KAG8450235.1"/>
    </source>
</evidence>
<dbReference type="InterPro" id="IPR015373">
    <property type="entry name" value="Interferon/interleukin_rcp_dom"/>
</dbReference>
<dbReference type="Pfam" id="PF09294">
    <property type="entry name" value="Interfer-bind"/>
    <property type="match status" value="1"/>
</dbReference>
<dbReference type="Pfam" id="PF01108">
    <property type="entry name" value="Tissue_fac"/>
    <property type="match status" value="1"/>
</dbReference>
<keyword evidence="2" id="KW-1133">Transmembrane helix</keyword>
<evidence type="ECO:0000256" key="3">
    <source>
        <dbReference type="SAM" id="SignalP"/>
    </source>
</evidence>
<comment type="caution">
    <text evidence="5">The sequence shown here is derived from an EMBL/GenBank/DDBJ whole genome shotgun (WGS) entry which is preliminary data.</text>
</comment>
<evidence type="ECO:0000259" key="4">
    <source>
        <dbReference type="PROSITE" id="PS50853"/>
    </source>
</evidence>
<dbReference type="InterPro" id="IPR003961">
    <property type="entry name" value="FN3_dom"/>
</dbReference>
<feature type="transmembrane region" description="Helical" evidence="2">
    <location>
        <begin position="232"/>
        <end position="254"/>
    </location>
</feature>
<evidence type="ECO:0000256" key="2">
    <source>
        <dbReference type="SAM" id="Phobius"/>
    </source>
</evidence>
<dbReference type="InterPro" id="IPR013783">
    <property type="entry name" value="Ig-like_fold"/>
</dbReference>
<feature type="signal peptide" evidence="3">
    <location>
        <begin position="1"/>
        <end position="26"/>
    </location>
</feature>
<keyword evidence="2" id="KW-0472">Membrane</keyword>
<gene>
    <name evidence="5" type="ORF">GDO86_002762</name>
</gene>
<reference evidence="5" key="1">
    <citation type="thesis" date="2020" institute="ProQuest LLC" country="789 East Eisenhower Parkway, Ann Arbor, MI, USA">
        <title>Comparative Genomics and Chromosome Evolution.</title>
        <authorList>
            <person name="Mudd A.B."/>
        </authorList>
    </citation>
    <scope>NUCLEOTIDE SEQUENCE</scope>
    <source>
        <strain evidence="5">Female2</strain>
        <tissue evidence="5">Blood</tissue>
    </source>
</reference>
<keyword evidence="6" id="KW-1185">Reference proteome</keyword>
<dbReference type="InterPro" id="IPR050650">
    <property type="entry name" value="Type-II_Cytokine-TF_Rcpt"/>
</dbReference>
<feature type="region of interest" description="Disordered" evidence="1">
    <location>
        <begin position="323"/>
        <end position="342"/>
    </location>
</feature>
<dbReference type="AlphaFoldDB" id="A0A8T2JYA5"/>
<feature type="domain" description="Fibronectin type-III" evidence="4">
    <location>
        <begin position="32"/>
        <end position="124"/>
    </location>
</feature>
<dbReference type="Gene3D" id="2.60.40.10">
    <property type="entry name" value="Immunoglobulins"/>
    <property type="match status" value="1"/>
</dbReference>
<accession>A0A8T2JYA5</accession>